<evidence type="ECO:0000313" key="8">
    <source>
        <dbReference type="Proteomes" id="UP001321506"/>
    </source>
</evidence>
<dbReference type="GO" id="GO:0008299">
    <property type="term" value="P:isoprenoid biosynthetic process"/>
    <property type="evidence" value="ECO:0007669"/>
    <property type="project" value="InterPro"/>
</dbReference>
<dbReference type="SFLD" id="SFLDS00005">
    <property type="entry name" value="Isoprenoid_Synthase_Type_I"/>
    <property type="match status" value="1"/>
</dbReference>
<keyword evidence="4" id="KW-0479">Metal-binding</keyword>
<keyword evidence="5" id="KW-0460">Magnesium</keyword>
<evidence type="ECO:0000256" key="5">
    <source>
        <dbReference type="ARBA" id="ARBA00022842"/>
    </source>
</evidence>
<evidence type="ECO:0000256" key="2">
    <source>
        <dbReference type="ARBA" id="ARBA00006706"/>
    </source>
</evidence>
<dbReference type="SUPFAM" id="SSF48576">
    <property type="entry name" value="Terpenoid synthases"/>
    <property type="match status" value="1"/>
</dbReference>
<dbReference type="InterPro" id="IPR033749">
    <property type="entry name" value="Polyprenyl_synt_CS"/>
</dbReference>
<dbReference type="PROSITE" id="PS00444">
    <property type="entry name" value="POLYPRENYL_SYNTHASE_2"/>
    <property type="match status" value="1"/>
</dbReference>
<evidence type="ECO:0000256" key="6">
    <source>
        <dbReference type="RuleBase" id="RU004466"/>
    </source>
</evidence>
<comment type="cofactor">
    <cofactor evidence="1">
        <name>Mg(2+)</name>
        <dbReference type="ChEBI" id="CHEBI:18420"/>
    </cofactor>
</comment>
<reference evidence="7 8" key="1">
    <citation type="submission" date="2023-04" db="EMBL/GenBank/DDBJ databases">
        <title>Klugiella caeni sp. nov. isolated from the sludge of biochemical tank.</title>
        <authorList>
            <person name="Geng K."/>
        </authorList>
    </citation>
    <scope>NUCLEOTIDE SEQUENCE [LARGE SCALE GENOMIC DNA]</scope>
    <source>
        <strain evidence="7 8">YN-L-19</strain>
    </source>
</reference>
<dbReference type="Pfam" id="PF00348">
    <property type="entry name" value="polyprenyl_synt"/>
    <property type="match status" value="1"/>
</dbReference>
<dbReference type="AlphaFoldDB" id="A0AAW6T5W1"/>
<dbReference type="PANTHER" id="PTHR12001:SF85">
    <property type="entry name" value="SHORT CHAIN ISOPRENYL DIPHOSPHATE SYNTHASE"/>
    <property type="match status" value="1"/>
</dbReference>
<comment type="caution">
    <text evidence="7">The sequence shown here is derived from an EMBL/GenBank/DDBJ whole genome shotgun (WGS) entry which is preliminary data.</text>
</comment>
<dbReference type="Proteomes" id="UP001321506">
    <property type="component" value="Unassembled WGS sequence"/>
</dbReference>
<dbReference type="EMBL" id="JASATX010000003">
    <property type="protein sequence ID" value="MDI2098864.1"/>
    <property type="molecule type" value="Genomic_DNA"/>
</dbReference>
<accession>A0AAW6T5W1</accession>
<dbReference type="GO" id="GO:0046872">
    <property type="term" value="F:metal ion binding"/>
    <property type="evidence" value="ECO:0007669"/>
    <property type="project" value="UniProtKB-KW"/>
</dbReference>
<dbReference type="PANTHER" id="PTHR12001">
    <property type="entry name" value="GERANYLGERANYL PYROPHOSPHATE SYNTHASE"/>
    <property type="match status" value="1"/>
</dbReference>
<keyword evidence="3 6" id="KW-0808">Transferase</keyword>
<keyword evidence="8" id="KW-1185">Reference proteome</keyword>
<dbReference type="Gene3D" id="1.10.600.10">
    <property type="entry name" value="Farnesyl Diphosphate Synthase"/>
    <property type="match status" value="1"/>
</dbReference>
<evidence type="ECO:0000313" key="7">
    <source>
        <dbReference type="EMBL" id="MDI2098864.1"/>
    </source>
</evidence>
<proteinExistence type="inferred from homology"/>
<dbReference type="RefSeq" id="WP_281488657.1">
    <property type="nucleotide sequence ID" value="NZ_JASATX010000003.1"/>
</dbReference>
<dbReference type="InterPro" id="IPR008949">
    <property type="entry name" value="Isoprenoid_synthase_dom_sf"/>
</dbReference>
<evidence type="ECO:0000256" key="4">
    <source>
        <dbReference type="ARBA" id="ARBA00022723"/>
    </source>
</evidence>
<dbReference type="InterPro" id="IPR000092">
    <property type="entry name" value="Polyprenyl_synt"/>
</dbReference>
<name>A0AAW6T5W1_9MICO</name>
<gene>
    <name evidence="7" type="ORF">QF206_07790</name>
</gene>
<dbReference type="GO" id="GO:0004659">
    <property type="term" value="F:prenyltransferase activity"/>
    <property type="evidence" value="ECO:0007669"/>
    <property type="project" value="InterPro"/>
</dbReference>
<sequence>MSALQLERELERDRVDLARVESRLRDVALRISSTNTVRLPFDAIRGSITRSLSGGKRIRPLLLLHTYRRLEEQRDGSRDTDSSSPETASGVIDIAAAFELLHAAFVAHDDVIDGDLKRRGDLNAVGEAVSLAVDHGVPPKAAARLGVTAGILSGDLLLGAAYSLVARAAVPTEVRSSLLDLVDRTLLDSAEGEYADVWFSIAPSHADPERVVVTSELKTARYSFQAPLLAAATLATSEPAVRDALDEIGAALGTVYQLRDDVLGVFGNPETTGKSALGDLREGKHTLLVELARSTDAWRGASDRFGKPDLDEVDAERLRGALRDSGALAQVESEIQRRVDSAARRIDEAPLPQELQTYLAHLLIRCAERTS</sequence>
<protein>
    <submittedName>
        <fullName evidence="7">Polyprenyl synthetase family protein</fullName>
    </submittedName>
</protein>
<comment type="similarity">
    <text evidence="2 6">Belongs to the FPP/GGPP synthase family.</text>
</comment>
<organism evidence="7 8">
    <name type="scientific">Ruicaihuangia caeni</name>
    <dbReference type="NCBI Taxonomy" id="3042517"/>
    <lineage>
        <taxon>Bacteria</taxon>
        <taxon>Bacillati</taxon>
        <taxon>Actinomycetota</taxon>
        <taxon>Actinomycetes</taxon>
        <taxon>Micrococcales</taxon>
        <taxon>Microbacteriaceae</taxon>
        <taxon>Ruicaihuangia</taxon>
    </lineage>
</organism>
<evidence type="ECO:0000256" key="1">
    <source>
        <dbReference type="ARBA" id="ARBA00001946"/>
    </source>
</evidence>
<evidence type="ECO:0000256" key="3">
    <source>
        <dbReference type="ARBA" id="ARBA00022679"/>
    </source>
</evidence>